<accession>A0A6J5NLG2</accession>
<reference evidence="1" key="1">
    <citation type="submission" date="2020-04" db="EMBL/GenBank/DDBJ databases">
        <authorList>
            <person name="Chiriac C."/>
            <person name="Salcher M."/>
            <person name="Ghai R."/>
            <person name="Kavagutti S V."/>
        </authorList>
    </citation>
    <scope>NUCLEOTIDE SEQUENCE</scope>
</reference>
<dbReference type="EMBL" id="LR796814">
    <property type="protein sequence ID" value="CAB4167715.1"/>
    <property type="molecule type" value="Genomic_DNA"/>
</dbReference>
<protein>
    <submittedName>
        <fullName evidence="1">Uncharacterized protein</fullName>
    </submittedName>
</protein>
<evidence type="ECO:0000313" key="1">
    <source>
        <dbReference type="EMBL" id="CAB4158546.1"/>
    </source>
</evidence>
<gene>
    <name evidence="1" type="ORF">UFOVP714_16</name>
    <name evidence="2" type="ORF">UFOVP864_44</name>
</gene>
<evidence type="ECO:0000313" key="2">
    <source>
        <dbReference type="EMBL" id="CAB4167715.1"/>
    </source>
</evidence>
<dbReference type="EMBL" id="LR796674">
    <property type="protein sequence ID" value="CAB4158546.1"/>
    <property type="molecule type" value="Genomic_DNA"/>
</dbReference>
<organism evidence="1">
    <name type="scientific">uncultured Caudovirales phage</name>
    <dbReference type="NCBI Taxonomy" id="2100421"/>
    <lineage>
        <taxon>Viruses</taxon>
        <taxon>Duplodnaviria</taxon>
        <taxon>Heunggongvirae</taxon>
        <taxon>Uroviricota</taxon>
        <taxon>Caudoviricetes</taxon>
        <taxon>Peduoviridae</taxon>
        <taxon>Maltschvirus</taxon>
        <taxon>Maltschvirus maltsch</taxon>
    </lineage>
</organism>
<proteinExistence type="predicted"/>
<name>A0A6J5NLG2_9CAUD</name>
<sequence>MSKKITAAVEAEKAAVIEMLTTMQSGIDVATRTAGPSDIGTLRFASGFVAGIIESIQDNLHRGEAPQPKSSIILP</sequence>